<accession>A0A8R1XPT4</accession>
<dbReference type="EMBL" id="CMVM020000708">
    <property type="status" value="NOT_ANNOTATED_CDS"/>
    <property type="molecule type" value="Genomic_DNA"/>
</dbReference>
<protein>
    <submittedName>
        <fullName evidence="1">Uncharacterized protein</fullName>
    </submittedName>
</protein>
<dbReference type="InterPro" id="IPR008042">
    <property type="entry name" value="Retrotrans_Pao"/>
</dbReference>
<evidence type="ECO:0000313" key="1">
    <source>
        <dbReference type="EnsemblMetazoa" id="OVOC12777.1"/>
    </source>
</evidence>
<evidence type="ECO:0000313" key="2">
    <source>
        <dbReference type="Proteomes" id="UP000024404"/>
    </source>
</evidence>
<name>A0A8R1XPT4_ONCVO</name>
<keyword evidence="2" id="KW-1185">Reference proteome</keyword>
<sequence>MFDPLGLLCPVIVLWKMLVQNIWQNLDIFVDALKRVIGVVIYARREISKKRGSTNSVTVPRLELLEVALGKRIIEFLRQESIVENAYQWTDSACAIH</sequence>
<reference evidence="2" key="1">
    <citation type="submission" date="2013-10" db="EMBL/GenBank/DDBJ databases">
        <title>Genome sequencing of Onchocerca volvulus.</title>
        <authorList>
            <person name="Cotton J."/>
            <person name="Tsai J."/>
            <person name="Stanley E."/>
            <person name="Tracey A."/>
            <person name="Holroyd N."/>
            <person name="Lustigman S."/>
            <person name="Berriman M."/>
        </authorList>
    </citation>
    <scope>NUCLEOTIDE SEQUENCE</scope>
</reference>
<reference evidence="1" key="2">
    <citation type="submission" date="2022-06" db="UniProtKB">
        <authorList>
            <consortium name="EnsemblMetazoa"/>
        </authorList>
    </citation>
    <scope>IDENTIFICATION</scope>
</reference>
<dbReference type="Proteomes" id="UP000024404">
    <property type="component" value="Unassembled WGS sequence"/>
</dbReference>
<dbReference type="EnsemblMetazoa" id="OVOC12777.1">
    <property type="protein sequence ID" value="OVOC12777.1"/>
    <property type="gene ID" value="WBGene00249586"/>
</dbReference>
<dbReference type="Pfam" id="PF05380">
    <property type="entry name" value="Peptidase_A17"/>
    <property type="match status" value="2"/>
</dbReference>
<dbReference type="AlphaFoldDB" id="A0A8R1XPT4"/>
<organism evidence="1 2">
    <name type="scientific">Onchocerca volvulus</name>
    <dbReference type="NCBI Taxonomy" id="6282"/>
    <lineage>
        <taxon>Eukaryota</taxon>
        <taxon>Metazoa</taxon>
        <taxon>Ecdysozoa</taxon>
        <taxon>Nematoda</taxon>
        <taxon>Chromadorea</taxon>
        <taxon>Rhabditida</taxon>
        <taxon>Spirurina</taxon>
        <taxon>Spiruromorpha</taxon>
        <taxon>Filarioidea</taxon>
        <taxon>Onchocercidae</taxon>
        <taxon>Onchocerca</taxon>
    </lineage>
</organism>
<proteinExistence type="predicted"/>